<feature type="non-terminal residue" evidence="2">
    <location>
        <position position="1"/>
    </location>
</feature>
<name>A0A7J7PCM4_9MAGN</name>
<comment type="caution">
    <text evidence="2">The sequence shown here is derived from an EMBL/GenBank/DDBJ whole genome shotgun (WGS) entry which is preliminary data.</text>
</comment>
<feature type="region of interest" description="Disordered" evidence="1">
    <location>
        <begin position="1"/>
        <end position="61"/>
    </location>
</feature>
<evidence type="ECO:0000256" key="1">
    <source>
        <dbReference type="SAM" id="MobiDB-lite"/>
    </source>
</evidence>
<protein>
    <submittedName>
        <fullName evidence="2">Uncharacterized protein</fullName>
    </submittedName>
</protein>
<proteinExistence type="predicted"/>
<gene>
    <name evidence="2" type="ORF">GIB67_030577</name>
</gene>
<sequence length="61" mass="6935">MMNSSINDSNNNKNRRNNNENNTLPVPQVLITPMTNSLPSHKNDDKCNRKGLEAHIQPNHL</sequence>
<dbReference type="Proteomes" id="UP000541444">
    <property type="component" value="Unassembled WGS sequence"/>
</dbReference>
<accession>A0A7J7PCM4</accession>
<feature type="compositionally biased region" description="Basic and acidic residues" evidence="1">
    <location>
        <begin position="41"/>
        <end position="53"/>
    </location>
</feature>
<reference evidence="2 3" key="1">
    <citation type="journal article" date="2020" name="IScience">
        <title>Genome Sequencing of the Endangered Kingdonia uniflora (Circaeasteraceae, Ranunculales) Reveals Potential Mechanisms of Evolutionary Specialization.</title>
        <authorList>
            <person name="Sun Y."/>
            <person name="Deng T."/>
            <person name="Zhang A."/>
            <person name="Moore M.J."/>
            <person name="Landis J.B."/>
            <person name="Lin N."/>
            <person name="Zhang H."/>
            <person name="Zhang X."/>
            <person name="Huang J."/>
            <person name="Zhang X."/>
            <person name="Sun H."/>
            <person name="Wang H."/>
        </authorList>
    </citation>
    <scope>NUCLEOTIDE SEQUENCE [LARGE SCALE GENOMIC DNA]</scope>
    <source>
        <strain evidence="2">TB1705</strain>
        <tissue evidence="2">Leaf</tissue>
    </source>
</reference>
<organism evidence="2 3">
    <name type="scientific">Kingdonia uniflora</name>
    <dbReference type="NCBI Taxonomy" id="39325"/>
    <lineage>
        <taxon>Eukaryota</taxon>
        <taxon>Viridiplantae</taxon>
        <taxon>Streptophyta</taxon>
        <taxon>Embryophyta</taxon>
        <taxon>Tracheophyta</taxon>
        <taxon>Spermatophyta</taxon>
        <taxon>Magnoliopsida</taxon>
        <taxon>Ranunculales</taxon>
        <taxon>Circaeasteraceae</taxon>
        <taxon>Kingdonia</taxon>
    </lineage>
</organism>
<dbReference type="AlphaFoldDB" id="A0A7J7PCM4"/>
<feature type="compositionally biased region" description="Low complexity" evidence="1">
    <location>
        <begin position="1"/>
        <end position="12"/>
    </location>
</feature>
<evidence type="ECO:0000313" key="2">
    <source>
        <dbReference type="EMBL" id="KAF6176894.1"/>
    </source>
</evidence>
<evidence type="ECO:0000313" key="3">
    <source>
        <dbReference type="Proteomes" id="UP000541444"/>
    </source>
</evidence>
<dbReference type="EMBL" id="JACGCM010000018">
    <property type="protein sequence ID" value="KAF6176894.1"/>
    <property type="molecule type" value="Genomic_DNA"/>
</dbReference>
<keyword evidence="3" id="KW-1185">Reference proteome</keyword>